<protein>
    <submittedName>
        <fullName evidence="2">AAA domain-containing protein</fullName>
    </submittedName>
</protein>
<reference evidence="3" key="1">
    <citation type="submission" date="2016-10" db="EMBL/GenBank/DDBJ databases">
        <authorList>
            <person name="Varghese N."/>
            <person name="Submissions S."/>
        </authorList>
    </citation>
    <scope>NUCLEOTIDE SEQUENCE [LARGE SCALE GENOMIC DNA]</scope>
    <source>
        <strain evidence="3">JS21-1</strain>
    </source>
</reference>
<dbReference type="Gene3D" id="3.40.50.300">
    <property type="entry name" value="P-loop containing nucleotide triphosphate hydrolases"/>
    <property type="match status" value="1"/>
</dbReference>
<dbReference type="OrthoDB" id="5288220at2"/>
<dbReference type="AlphaFoldDB" id="A0A1H7U0U5"/>
<sequence length="523" mass="57466">MSSDYENNAYIAALPAPLSRPEWVRFLTRLPERDEAERKLSHGERYLCALRVLRFFRAGARQADFARGFDAVLREGYRGRDDSTRAHEARMHAVASAREAGGLLEPGAPVVIRHASSSALLGVPGMGKTATLDGVLARYPQMKRHADGQVQIVWFKLECPAMGSIRQTCRDFFKGVDALLGQETYQKLYAGKHVSDDDLMDGMVAVANIHSLGCLVIDEIQHLGKAGDEQHVLMTFLTTLVNKIGVPVLFVGTMSAYDRFSKTGRMGRRSIGPAAGIWNHYPESDAQWQRFVTELWEYQWTAQYTPPTPAMLKALHDRSQGIVDIVTKLWFAVQVAAMDDSEASGGEIEEIITEEMINEVADRHLAPMEGLLAAVRSGDPALIRRFDDVAPRNEAFWNSLKDVDGPVLNGSISTDADQAARRTGPAYVGQCASVVRENLEWQGFDEARAAEVMRRTSEAVGAPDASNLPVYFARMADIISELKTEGAVSKTARSRPPTKAEVEATFIDGDLRREGGDGIAAAA</sequence>
<gene>
    <name evidence="2" type="ORF">SAMN05216382_2898</name>
</gene>
<dbReference type="Pfam" id="PF13401">
    <property type="entry name" value="AAA_22"/>
    <property type="match status" value="1"/>
</dbReference>
<proteinExistence type="predicted"/>
<dbReference type="InterPro" id="IPR049945">
    <property type="entry name" value="AAA_22"/>
</dbReference>
<evidence type="ECO:0000313" key="2">
    <source>
        <dbReference type="EMBL" id="SEL90690.1"/>
    </source>
</evidence>
<dbReference type="RefSeq" id="WP_093007545.1">
    <property type="nucleotide sequence ID" value="NZ_FNZZ01000006.1"/>
</dbReference>
<accession>A0A1H7U0U5</accession>
<dbReference type="SUPFAM" id="SSF52540">
    <property type="entry name" value="P-loop containing nucleoside triphosphate hydrolases"/>
    <property type="match status" value="1"/>
</dbReference>
<evidence type="ECO:0000259" key="1">
    <source>
        <dbReference type="Pfam" id="PF13401"/>
    </source>
</evidence>
<feature type="domain" description="ORC1/DEAH AAA+ ATPase" evidence="1">
    <location>
        <begin position="113"/>
        <end position="260"/>
    </location>
</feature>
<dbReference type="GO" id="GO:0016887">
    <property type="term" value="F:ATP hydrolysis activity"/>
    <property type="evidence" value="ECO:0007669"/>
    <property type="project" value="InterPro"/>
</dbReference>
<keyword evidence="3" id="KW-1185">Reference proteome</keyword>
<dbReference type="STRING" id="1855283.SAMN05216382_2898"/>
<evidence type="ECO:0000313" key="3">
    <source>
        <dbReference type="Proteomes" id="UP000199214"/>
    </source>
</evidence>
<dbReference type="InterPro" id="IPR027417">
    <property type="entry name" value="P-loop_NTPase"/>
</dbReference>
<name>A0A1H7U0U5_9SPHN</name>
<dbReference type="EMBL" id="FNZZ01000006">
    <property type="protein sequence ID" value="SEL90690.1"/>
    <property type="molecule type" value="Genomic_DNA"/>
</dbReference>
<dbReference type="Proteomes" id="UP000199214">
    <property type="component" value="Unassembled WGS sequence"/>
</dbReference>
<organism evidence="2 3">
    <name type="scientific">Sphingomonas palmae</name>
    <dbReference type="NCBI Taxonomy" id="1855283"/>
    <lineage>
        <taxon>Bacteria</taxon>
        <taxon>Pseudomonadati</taxon>
        <taxon>Pseudomonadota</taxon>
        <taxon>Alphaproteobacteria</taxon>
        <taxon>Sphingomonadales</taxon>
        <taxon>Sphingomonadaceae</taxon>
        <taxon>Sphingomonas</taxon>
    </lineage>
</organism>